<dbReference type="SUPFAM" id="SSF56784">
    <property type="entry name" value="HAD-like"/>
    <property type="match status" value="1"/>
</dbReference>
<dbReference type="InterPro" id="IPR023214">
    <property type="entry name" value="HAD_sf"/>
</dbReference>
<dbReference type="PANTHER" id="PTHR43481">
    <property type="entry name" value="FRUCTOSE-1-PHOSPHATE PHOSPHATASE"/>
    <property type="match status" value="1"/>
</dbReference>
<name>X0J9D2_FUSO5</name>
<dbReference type="Proteomes" id="UP000030685">
    <property type="component" value="Unassembled WGS sequence"/>
</dbReference>
<gene>
    <name evidence="2" type="ORF">FOIG_14091</name>
</gene>
<dbReference type="InterPro" id="IPR036412">
    <property type="entry name" value="HAD-like_sf"/>
</dbReference>
<evidence type="ECO:0008006" key="3">
    <source>
        <dbReference type="Google" id="ProtNLM"/>
    </source>
</evidence>
<dbReference type="AlphaFoldDB" id="X0J9D2"/>
<keyword evidence="1" id="KW-0472">Membrane</keyword>
<dbReference type="GO" id="GO:0050308">
    <property type="term" value="F:sugar-phosphatase activity"/>
    <property type="evidence" value="ECO:0007669"/>
    <property type="project" value="TreeGrafter"/>
</dbReference>
<dbReference type="PANTHER" id="PTHR43481:SF4">
    <property type="entry name" value="GLYCEROL-1-PHOSPHATE PHOSPHOHYDROLASE 1-RELATED"/>
    <property type="match status" value="1"/>
</dbReference>
<protein>
    <recommendedName>
        <fullName evidence="3">Glycerol 3-phosphatase 1</fullName>
    </recommendedName>
</protein>
<organism evidence="2">
    <name type="scientific">Fusarium odoratissimum (strain NRRL 54006)</name>
    <dbReference type="NCBI Taxonomy" id="1089451"/>
    <lineage>
        <taxon>Eukaryota</taxon>
        <taxon>Fungi</taxon>
        <taxon>Dikarya</taxon>
        <taxon>Ascomycota</taxon>
        <taxon>Pezizomycotina</taxon>
        <taxon>Sordariomycetes</taxon>
        <taxon>Hypocreomycetidae</taxon>
        <taxon>Hypocreales</taxon>
        <taxon>Nectriaceae</taxon>
        <taxon>Fusarium</taxon>
        <taxon>Fusarium oxysporum species complex</taxon>
        <taxon>Fusarium oxysporum f. sp. cubense (strain race 4)</taxon>
    </lineage>
</organism>
<dbReference type="EMBL" id="JH658306">
    <property type="protein sequence ID" value="EXL92920.1"/>
    <property type="molecule type" value="Genomic_DNA"/>
</dbReference>
<evidence type="ECO:0000313" key="2">
    <source>
        <dbReference type="EMBL" id="EXL92920.1"/>
    </source>
</evidence>
<accession>X0J9D2</accession>
<dbReference type="Gene3D" id="1.10.150.240">
    <property type="entry name" value="Putative phosphatase, domain 2"/>
    <property type="match status" value="1"/>
</dbReference>
<sequence>MSSNSIEDLRRYESFQKHGLSGFLVDLNGTITDSTTAVENHWQDVCKEIGVDPKVILETSHGRRSLDVLELLAPACQASRICHSSKTWPSCYHDTRCRRILAVAHIYLSVMAIVTSSSFSLATGWLSTFDLPSPDPERLITAESVKVDKPDPTCYFLGHKSLGSDGHDGETMLVIGDSPAGIRAGKDAGSKVLGLMTSHTYEQVKFAGPDWIVKDLESVKILGKNGDKVLVEICKHNLT</sequence>
<dbReference type="GeneID" id="42039266"/>
<proteinExistence type="predicted"/>
<dbReference type="Pfam" id="PF13419">
    <property type="entry name" value="HAD_2"/>
    <property type="match status" value="1"/>
</dbReference>
<feature type="transmembrane region" description="Helical" evidence="1">
    <location>
        <begin position="106"/>
        <end position="126"/>
    </location>
</feature>
<dbReference type="InterPro" id="IPR041492">
    <property type="entry name" value="HAD_2"/>
</dbReference>
<dbReference type="InterPro" id="IPR023198">
    <property type="entry name" value="PGP-like_dom2"/>
</dbReference>
<dbReference type="VEuPathDB" id="FungiDB:FOIG_14091"/>
<reference evidence="2" key="2">
    <citation type="submission" date="2012-05" db="EMBL/GenBank/DDBJ databases">
        <title>The Genome Annotation of Fusarium oxysporum II5.</title>
        <authorList>
            <consortium name="The Broad Institute Genomics Platform"/>
            <person name="Ma L.-J."/>
            <person name="Corby-Kistler H."/>
            <person name="Broz K."/>
            <person name="Gale L.R."/>
            <person name="Jonkers W."/>
            <person name="O'Donnell K."/>
            <person name="Ploetz R."/>
            <person name="Steinberg C."/>
            <person name="Schwartz D.C."/>
            <person name="VanEtten H."/>
            <person name="Zhou S."/>
            <person name="Young S.K."/>
            <person name="Zeng Q."/>
            <person name="Gargeya S."/>
            <person name="Fitzgerald M."/>
            <person name="Abouelleil A."/>
            <person name="Alvarado L."/>
            <person name="Chapman S.B."/>
            <person name="Gainer-Dewar J."/>
            <person name="Goldberg J."/>
            <person name="Griggs A."/>
            <person name="Gujja S."/>
            <person name="Hansen M."/>
            <person name="Howarth C."/>
            <person name="Imamovic A."/>
            <person name="Ireland A."/>
            <person name="Larimer J."/>
            <person name="McCowan C."/>
            <person name="Murphy C."/>
            <person name="Pearson M."/>
            <person name="Poon T.W."/>
            <person name="Priest M."/>
            <person name="Roberts A."/>
            <person name="Saif S."/>
            <person name="Shea T."/>
            <person name="Sykes S."/>
            <person name="Wortman J."/>
            <person name="Nusbaum C."/>
            <person name="Birren B."/>
        </authorList>
    </citation>
    <scope>NUCLEOTIDE SEQUENCE</scope>
    <source>
        <strain evidence="2">54006</strain>
    </source>
</reference>
<dbReference type="HOGENOM" id="CLU_045011_13_4_1"/>
<keyword evidence="1" id="KW-1133">Transmembrane helix</keyword>
<reference evidence="2" key="1">
    <citation type="submission" date="2011-11" db="EMBL/GenBank/DDBJ databases">
        <title>The Genome Sequence of Fusarium oxysporum II5.</title>
        <authorList>
            <consortium name="The Broad Institute Genome Sequencing Platform"/>
            <person name="Ma L.-J."/>
            <person name="Gale L.R."/>
            <person name="Schwartz D.C."/>
            <person name="Zhou S."/>
            <person name="Corby-Kistler H."/>
            <person name="Young S.K."/>
            <person name="Zeng Q."/>
            <person name="Gargeya S."/>
            <person name="Fitzgerald M."/>
            <person name="Haas B."/>
            <person name="Abouelleil A."/>
            <person name="Alvarado L."/>
            <person name="Arachchi H.M."/>
            <person name="Berlin A."/>
            <person name="Brown A."/>
            <person name="Chapman S.B."/>
            <person name="Chen Z."/>
            <person name="Dunbar C."/>
            <person name="Freedman E."/>
            <person name="Gearin G."/>
            <person name="Goldberg J."/>
            <person name="Griggs A."/>
            <person name="Gujja S."/>
            <person name="Heiman D."/>
            <person name="Howarth C."/>
            <person name="Larson L."/>
            <person name="Lui A."/>
            <person name="MacDonald P.J.P."/>
            <person name="Montmayeur A."/>
            <person name="Murphy C."/>
            <person name="Neiman D."/>
            <person name="Pearson M."/>
            <person name="Priest M."/>
            <person name="Roberts A."/>
            <person name="Saif S."/>
            <person name="Shea T."/>
            <person name="Shenoy N."/>
            <person name="Sisk P."/>
            <person name="Stolte C."/>
            <person name="Sykes S."/>
            <person name="Wortman J."/>
            <person name="Nusbaum C."/>
            <person name="Birren B."/>
        </authorList>
    </citation>
    <scope>NUCLEOTIDE SEQUENCE [LARGE SCALE GENOMIC DNA]</scope>
    <source>
        <strain evidence="2">54006</strain>
    </source>
</reference>
<keyword evidence="1" id="KW-0812">Transmembrane</keyword>
<dbReference type="InterPro" id="IPR051806">
    <property type="entry name" value="HAD-like_SPP"/>
</dbReference>
<evidence type="ECO:0000256" key="1">
    <source>
        <dbReference type="SAM" id="Phobius"/>
    </source>
</evidence>
<dbReference type="RefSeq" id="XP_031055010.1">
    <property type="nucleotide sequence ID" value="XM_031215292.1"/>
</dbReference>
<dbReference type="Gene3D" id="3.40.50.1000">
    <property type="entry name" value="HAD superfamily/HAD-like"/>
    <property type="match status" value="1"/>
</dbReference>